<feature type="compositionally biased region" description="Low complexity" evidence="1">
    <location>
        <begin position="1"/>
        <end position="11"/>
    </location>
</feature>
<evidence type="ECO:0000313" key="2">
    <source>
        <dbReference type="EMBL" id="GJS94389.1"/>
    </source>
</evidence>
<name>A0ABQ4ZVT4_9ASTR</name>
<sequence length="99" mass="11152">MMMITMMMMKTLKLDQTRETPKGKAPTNDSKTGKSASAKEPVEEPIVEVVIGDVVHDEDQPQDASKPKTTKISNPDWFKQPPRPPTPDPEWNKHQVVLD</sequence>
<reference evidence="2" key="2">
    <citation type="submission" date="2022-01" db="EMBL/GenBank/DDBJ databases">
        <authorList>
            <person name="Yamashiro T."/>
            <person name="Shiraishi A."/>
            <person name="Satake H."/>
            <person name="Nakayama K."/>
        </authorList>
    </citation>
    <scope>NUCLEOTIDE SEQUENCE</scope>
</reference>
<dbReference type="Proteomes" id="UP001151760">
    <property type="component" value="Unassembled WGS sequence"/>
</dbReference>
<evidence type="ECO:0000313" key="3">
    <source>
        <dbReference type="Proteomes" id="UP001151760"/>
    </source>
</evidence>
<dbReference type="EMBL" id="BQNB010011728">
    <property type="protein sequence ID" value="GJS94389.1"/>
    <property type="molecule type" value="Genomic_DNA"/>
</dbReference>
<gene>
    <name evidence="2" type="ORF">Tco_0801357</name>
</gene>
<feature type="compositionally biased region" description="Basic and acidic residues" evidence="1">
    <location>
        <begin position="12"/>
        <end position="22"/>
    </location>
</feature>
<protein>
    <submittedName>
        <fullName evidence="2">Uncharacterized protein</fullName>
    </submittedName>
</protein>
<accession>A0ABQ4ZVT4</accession>
<comment type="caution">
    <text evidence="2">The sequence shown here is derived from an EMBL/GenBank/DDBJ whole genome shotgun (WGS) entry which is preliminary data.</text>
</comment>
<keyword evidence="3" id="KW-1185">Reference proteome</keyword>
<organism evidence="2 3">
    <name type="scientific">Tanacetum coccineum</name>
    <dbReference type="NCBI Taxonomy" id="301880"/>
    <lineage>
        <taxon>Eukaryota</taxon>
        <taxon>Viridiplantae</taxon>
        <taxon>Streptophyta</taxon>
        <taxon>Embryophyta</taxon>
        <taxon>Tracheophyta</taxon>
        <taxon>Spermatophyta</taxon>
        <taxon>Magnoliopsida</taxon>
        <taxon>eudicotyledons</taxon>
        <taxon>Gunneridae</taxon>
        <taxon>Pentapetalae</taxon>
        <taxon>asterids</taxon>
        <taxon>campanulids</taxon>
        <taxon>Asterales</taxon>
        <taxon>Asteraceae</taxon>
        <taxon>Asteroideae</taxon>
        <taxon>Anthemideae</taxon>
        <taxon>Anthemidinae</taxon>
        <taxon>Tanacetum</taxon>
    </lineage>
</organism>
<reference evidence="2" key="1">
    <citation type="journal article" date="2022" name="Int. J. Mol. Sci.">
        <title>Draft Genome of Tanacetum Coccineum: Genomic Comparison of Closely Related Tanacetum-Family Plants.</title>
        <authorList>
            <person name="Yamashiro T."/>
            <person name="Shiraishi A."/>
            <person name="Nakayama K."/>
            <person name="Satake H."/>
        </authorList>
    </citation>
    <scope>NUCLEOTIDE SEQUENCE</scope>
</reference>
<evidence type="ECO:0000256" key="1">
    <source>
        <dbReference type="SAM" id="MobiDB-lite"/>
    </source>
</evidence>
<feature type="region of interest" description="Disordered" evidence="1">
    <location>
        <begin position="1"/>
        <end position="99"/>
    </location>
</feature>
<proteinExistence type="predicted"/>